<accession>A0ABU3T1E8</accession>
<dbReference type="PANTHER" id="PTHR30292:SF0">
    <property type="entry name" value="5-OXOPROLINASE SUBUNIT A"/>
    <property type="match status" value="1"/>
</dbReference>
<dbReference type="Proteomes" id="UP001247805">
    <property type="component" value="Unassembled WGS sequence"/>
</dbReference>
<evidence type="ECO:0000313" key="2">
    <source>
        <dbReference type="Proteomes" id="UP001247805"/>
    </source>
</evidence>
<protein>
    <submittedName>
        <fullName evidence="1">LamB/YcsF family protein</fullName>
    </submittedName>
</protein>
<dbReference type="InterPro" id="IPR005501">
    <property type="entry name" value="LamB/YcsF/PxpA-like"/>
</dbReference>
<dbReference type="SUPFAM" id="SSF88713">
    <property type="entry name" value="Glycoside hydrolase/deacetylase"/>
    <property type="match status" value="1"/>
</dbReference>
<gene>
    <name evidence="1" type="ORF">RS130_20985</name>
</gene>
<dbReference type="CDD" id="cd10801">
    <property type="entry name" value="LamB_YcsF_like_1"/>
    <property type="match status" value="1"/>
</dbReference>
<dbReference type="Gene3D" id="3.20.20.370">
    <property type="entry name" value="Glycoside hydrolase/deacetylase"/>
    <property type="match status" value="1"/>
</dbReference>
<comment type="caution">
    <text evidence="1">The sequence shown here is derived from an EMBL/GenBank/DDBJ whole genome shotgun (WGS) entry which is preliminary data.</text>
</comment>
<evidence type="ECO:0000313" key="1">
    <source>
        <dbReference type="EMBL" id="MDU0356033.1"/>
    </source>
</evidence>
<proteinExistence type="predicted"/>
<dbReference type="RefSeq" id="WP_316027542.1">
    <property type="nucleotide sequence ID" value="NZ_JAWDIO010000002.1"/>
</dbReference>
<reference evidence="1 2" key="1">
    <citation type="submission" date="2023-10" db="EMBL/GenBank/DDBJ databases">
        <title>Glaciecola aquimarina strain GGW-M5 nov., isolated from a coastal seawater.</title>
        <authorList>
            <person name="Bayburt H."/>
            <person name="Kim J.M."/>
            <person name="Choi B.J."/>
            <person name="Jeon C.O."/>
        </authorList>
    </citation>
    <scope>NUCLEOTIDE SEQUENCE [LARGE SCALE GENOMIC DNA]</scope>
    <source>
        <strain evidence="1 2">KCTC 32108</strain>
    </source>
</reference>
<dbReference type="PANTHER" id="PTHR30292">
    <property type="entry name" value="UNCHARACTERIZED PROTEIN YBGL-RELATED"/>
    <property type="match status" value="1"/>
</dbReference>
<name>A0ABU3T1E8_9ALTE</name>
<keyword evidence="2" id="KW-1185">Reference proteome</keyword>
<dbReference type="InterPro" id="IPR011330">
    <property type="entry name" value="Glyco_hydro/deAcase_b/a-brl"/>
</dbReference>
<organism evidence="1 2">
    <name type="scientific">Paraglaciecola aquimarina</name>
    <dbReference type="NCBI Taxonomy" id="1235557"/>
    <lineage>
        <taxon>Bacteria</taxon>
        <taxon>Pseudomonadati</taxon>
        <taxon>Pseudomonadota</taxon>
        <taxon>Gammaproteobacteria</taxon>
        <taxon>Alteromonadales</taxon>
        <taxon>Alteromonadaceae</taxon>
        <taxon>Paraglaciecola</taxon>
    </lineage>
</organism>
<sequence>MLKEVDINCDLGEGKTLQDCELDAQLMPFISRCNIACGGHAGNPTTMLATLNHAKRSGIQCGAHPSYPDPANFGRQSMHIPLKNLLDNLLAQIAQLDALASKTQQSLSHVKLHGALYNDAEKSPQMAHAICQGLAQHYPQLTILGLPNAAMQSAALAQKLPFMAEGFMDRAYLATGHLAPRSLAGAVYQQVEVCIEQVMAMLMGKPLKVLQAQPHSNTQLSAVIISPDTFCLHGDSVIAHPLIEALHQTLSRHGYAVI</sequence>
<dbReference type="EMBL" id="JAWDIO010000002">
    <property type="protein sequence ID" value="MDU0356033.1"/>
    <property type="molecule type" value="Genomic_DNA"/>
</dbReference>
<dbReference type="Pfam" id="PF03746">
    <property type="entry name" value="LamB_YcsF"/>
    <property type="match status" value="1"/>
</dbReference>